<evidence type="ECO:0000313" key="3">
    <source>
        <dbReference type="Proteomes" id="UP001642540"/>
    </source>
</evidence>
<feature type="chain" id="PRO_5047323707" evidence="1">
    <location>
        <begin position="25"/>
        <end position="460"/>
    </location>
</feature>
<comment type="caution">
    <text evidence="2">The sequence shown here is derived from an EMBL/GenBank/DDBJ whole genome shotgun (WGS) entry which is preliminary data.</text>
</comment>
<dbReference type="EMBL" id="CAXLJM020000015">
    <property type="protein sequence ID" value="CAL8082321.1"/>
    <property type="molecule type" value="Genomic_DNA"/>
</dbReference>
<gene>
    <name evidence="2" type="ORF">ODALV1_LOCUS5172</name>
</gene>
<accession>A0ABP1Q1T6</accession>
<feature type="signal peptide" evidence="1">
    <location>
        <begin position="1"/>
        <end position="24"/>
    </location>
</feature>
<protein>
    <submittedName>
        <fullName evidence="2">Uncharacterized protein</fullName>
    </submittedName>
</protein>
<dbReference type="Proteomes" id="UP001642540">
    <property type="component" value="Unassembled WGS sequence"/>
</dbReference>
<proteinExistence type="predicted"/>
<reference evidence="2 3" key="1">
    <citation type="submission" date="2024-08" db="EMBL/GenBank/DDBJ databases">
        <authorList>
            <person name="Cucini C."/>
            <person name="Frati F."/>
        </authorList>
    </citation>
    <scope>NUCLEOTIDE SEQUENCE [LARGE SCALE GENOMIC DNA]</scope>
</reference>
<keyword evidence="1" id="KW-0732">Signal</keyword>
<organism evidence="2 3">
    <name type="scientific">Orchesella dallaii</name>
    <dbReference type="NCBI Taxonomy" id="48710"/>
    <lineage>
        <taxon>Eukaryota</taxon>
        <taxon>Metazoa</taxon>
        <taxon>Ecdysozoa</taxon>
        <taxon>Arthropoda</taxon>
        <taxon>Hexapoda</taxon>
        <taxon>Collembola</taxon>
        <taxon>Entomobryomorpha</taxon>
        <taxon>Entomobryoidea</taxon>
        <taxon>Orchesellidae</taxon>
        <taxon>Orchesellinae</taxon>
        <taxon>Orchesella</taxon>
    </lineage>
</organism>
<name>A0ABP1Q1T6_9HEXA</name>
<keyword evidence="3" id="KW-1185">Reference proteome</keyword>
<sequence length="460" mass="51523">MVYIPTLIFLTILNFHLSIRFAEAVLRNDITDRCLHLDSTAYVSKSLNTGRSGKADNSVSVYARTCSWDSTPKDTKTTKSNPNEWLEIVPTGFQQESFIIRKIEENETCLSSVQGQPMATNSCSKPATEFKIDRVNQNNFKGPITSVVSFKIRNREGQCLTVQPGTAILRFKECSPRAGLFQVWTVCRHTRQCDVDLTWTAREIIFPTNASNSSTTAPIIESSTKPTSVVNALYTQIKSSCTEKNNVILNEVLYSVQNALRIFHRSDDFIISTLSVFYPFNTLLEASSILANLCQDQDSHTSCNACKTMSLSSPIKITDWLIRWMSECNAQPYAKVFMSSDILQIPLSLFPIQEAGQLHQENGKSQKQGQEMENAPTKHEQIVGASNKVNVTQTVENTTDTHPTTSENPKSELINVSGEQNWNSSELNGSHQNHDILSLIDVRIIQSKPSRKINSTRQVE</sequence>
<evidence type="ECO:0000256" key="1">
    <source>
        <dbReference type="SAM" id="SignalP"/>
    </source>
</evidence>
<evidence type="ECO:0000313" key="2">
    <source>
        <dbReference type="EMBL" id="CAL8082321.1"/>
    </source>
</evidence>